<dbReference type="PANTHER" id="PTHR36234:SF5">
    <property type="entry name" value="LYSYL ENDOPEPTIDASE"/>
    <property type="match status" value="1"/>
</dbReference>
<dbReference type="Gene3D" id="2.40.10.10">
    <property type="entry name" value="Trypsin-like serine proteases"/>
    <property type="match status" value="2"/>
</dbReference>
<dbReference type="EMBL" id="CP002689">
    <property type="protein sequence ID" value="AEE13055.1"/>
    <property type="molecule type" value="Genomic_DNA"/>
</dbReference>
<dbReference type="InterPro" id="IPR043504">
    <property type="entry name" value="Peptidase_S1_PA_chymotrypsin"/>
</dbReference>
<dbReference type="SUPFAM" id="SSF50494">
    <property type="entry name" value="Trypsin-like serine proteases"/>
    <property type="match status" value="1"/>
</dbReference>
<name>F4KL43_PORAD</name>
<dbReference type="eggNOG" id="COG3591">
    <property type="taxonomic scope" value="Bacteria"/>
</dbReference>
<organism evidence="2 3">
    <name type="scientific">Porphyromonas asaccharolytica (strain ATCC 25260 / DSM 20707 / BCRC 10618 / CCUG 7834 / JCM 6326 / LMG 13178 / VPI 4198 / B440)</name>
    <name type="common">Bacteroides asaccharolyticus</name>
    <dbReference type="NCBI Taxonomy" id="879243"/>
    <lineage>
        <taxon>Bacteria</taxon>
        <taxon>Pseudomonadati</taxon>
        <taxon>Bacteroidota</taxon>
        <taxon>Bacteroidia</taxon>
        <taxon>Bacteroidales</taxon>
        <taxon>Porphyromonadaceae</taxon>
        <taxon>Porphyromonas</taxon>
    </lineage>
</organism>
<evidence type="ECO:0000256" key="1">
    <source>
        <dbReference type="SAM" id="SignalP"/>
    </source>
</evidence>
<dbReference type="AlphaFoldDB" id="F4KL43"/>
<evidence type="ECO:0008006" key="4">
    <source>
        <dbReference type="Google" id="ProtNLM"/>
    </source>
</evidence>
<dbReference type="PANTHER" id="PTHR36234">
    <property type="entry name" value="LYSYL ENDOPEPTIDASE"/>
    <property type="match status" value="1"/>
</dbReference>
<sequence>MISITRKILLATLCLLCGITLGQAQISFGGAPVMTSQSHRVVEVVPPFNAQDLRAAEHWHQVDDGAPLIVGRMLPLSGDFYQQATHEMIQGRSIYHLEFTAPDAQGLSLSFDKLALQPGDRLYLFDPTRKQILGAFTSESNPDGGVFGTNPIAGNSLVIQYEPAGALADIRLKQLGYFFESVAAPQNISGEGASGVCNVNVNCPEGADMQDVKNGIAQIIVVLNGNIGFCSGTLVNNSNEDWRPLIMTAYHCTFAKSPLTGKVINATEEDFRQWVFNFHYERPECANNQWIGEPAYSISGAKRLAAVPMDHGSDALLVETLNPIPDYYGVYYNGWDRSGTLEPTAKGLHHPSGDVMKISTITEPLKNGTWLTDNNAGARDAHFAVRYAKTENGHCVTEGGSSGSGLFNDKGLLIGTLSGGAAECDKGINALNMYGKLSEHWARSTQDNSQQLQPLAQILDPKGDGTAMTLRGAYKPGATLIASVTKLQGVYQDGQAALSWQPMTVLPTGVTAEVQILRNGKELKRLPVNTGHYTDSQAGDESGIVTYTLRYQYTIGEEATQHYTAPRHISFLTSDLAGVSQFDQKKEGSQVTLTWHKPVNRQLISQLTLSSEGEAQAVAPLEYPGLNPEYKEVYLGVRYDGRDFASLGQTRLAAMRFIPARTPRMHTYTLFVRNGQNITVTSAGLEKDCYEVIADDATTTLNYPIGDKFEQKKWLWVQGFTPKVIRPEEMLIVGYKIQTRTDFTRDVAMIDPTPATEWSSRHNVLSFDTHYWMPADIERSLPTKDGAFAIEFMIDDGEPGAPVDVTGTIARGFHPAQWPVVKEYIIYADGNEIGRTQDLSYIVTNATGKEYSVKPLYENGLISAVEALSTAPDAVHVYPTICTDHLTIQTNGLTGSYQLYTLDGTRISEGVLTDRSIDTSSWAVGSYLLQVTLSDGTTTLHRIVKR</sequence>
<dbReference type="KEGG" id="pah:Poras_1113"/>
<dbReference type="STRING" id="879243.Poras_1113"/>
<feature type="chain" id="PRO_5003309906" description="Lysyl endopeptidase" evidence="1">
    <location>
        <begin position="25"/>
        <end position="946"/>
    </location>
</feature>
<accession>F4KL43</accession>
<evidence type="ECO:0000313" key="3">
    <source>
        <dbReference type="Proteomes" id="UP000006545"/>
    </source>
</evidence>
<feature type="signal peptide" evidence="1">
    <location>
        <begin position="1"/>
        <end position="24"/>
    </location>
</feature>
<keyword evidence="3" id="KW-1185">Reference proteome</keyword>
<dbReference type="MEROPS" id="S01.527"/>
<keyword evidence="1" id="KW-0732">Signal</keyword>
<dbReference type="InterPro" id="IPR009003">
    <property type="entry name" value="Peptidase_S1_PA"/>
</dbReference>
<evidence type="ECO:0000313" key="2">
    <source>
        <dbReference type="EMBL" id="AEE13055.1"/>
    </source>
</evidence>
<protein>
    <recommendedName>
        <fullName evidence="4">Lysyl endopeptidase</fullName>
    </recommendedName>
</protein>
<dbReference type="Proteomes" id="UP000006545">
    <property type="component" value="Chromosome"/>
</dbReference>
<dbReference type="HOGENOM" id="CLU_014008_0_0_10"/>
<proteinExistence type="predicted"/>
<gene>
    <name evidence="2" type="ordered locus">Poras_1113</name>
</gene>
<dbReference type="OrthoDB" id="9342482at2"/>
<reference evidence="3" key="1">
    <citation type="submission" date="2011-04" db="EMBL/GenBank/DDBJ databases">
        <title>The complete genome of Porphyromonas asaccharolytica DSM 20707.</title>
        <authorList>
            <person name="Lucas S."/>
            <person name="Han J."/>
            <person name="Lapidus A."/>
            <person name="Bruce D."/>
            <person name="Goodwin L."/>
            <person name="Pitluck S."/>
            <person name="Peters L."/>
            <person name="Kyrpides N."/>
            <person name="Mavromatis K."/>
            <person name="Ivanova N."/>
            <person name="Ovchinnikova G."/>
            <person name="Pagani I."/>
            <person name="Lu M."/>
            <person name="Detter J.C."/>
            <person name="Tapia R."/>
            <person name="Han C."/>
            <person name="Land M."/>
            <person name="Hauser L."/>
            <person name="Markowitz V."/>
            <person name="Cheng J.-F."/>
            <person name="Hugenholtz P."/>
            <person name="Woyke T."/>
            <person name="Wu D."/>
            <person name="Gronow S."/>
            <person name="Wellnitz S."/>
            <person name="Brambilla E."/>
            <person name="Klenk H.-P."/>
            <person name="Eisen J.A."/>
        </authorList>
    </citation>
    <scope>NUCLEOTIDE SEQUENCE [LARGE SCALE GENOMIC DNA]</scope>
    <source>
        <strain evidence="3">ATCC 25260 / DSM 20707 / VPI 4198</strain>
    </source>
</reference>